<reference evidence="2 8" key="1">
    <citation type="journal article" date="2014" name="J. Bacteriol.">
        <title>Role of an Archaeal PitA Transporter in the Copper and Arsenic Resistance of Metallosphaera sedula, an Extreme Thermoacidophile.</title>
        <authorList>
            <person name="McCarthy S."/>
            <person name="Ai C."/>
            <person name="Wheaton G."/>
            <person name="Tevatia R."/>
            <person name="Eckrich V."/>
            <person name="Kelly R."/>
            <person name="Blum P."/>
        </authorList>
    </citation>
    <scope>NUCLEOTIDE SEQUENCE [LARGE SCALE GENOMIC DNA]</scope>
    <source>
        <strain evidence="2 8">CuR1</strain>
    </source>
</reference>
<dbReference type="SMART" id="SM00966">
    <property type="entry name" value="SpoVT_AbrB"/>
    <property type="match status" value="1"/>
</dbReference>
<dbReference type="Proteomes" id="UP000061362">
    <property type="component" value="Chromosome"/>
</dbReference>
<dbReference type="InterPro" id="IPR052975">
    <property type="entry name" value="Repressor-like_regulatory"/>
</dbReference>
<dbReference type="SUPFAM" id="SSF89447">
    <property type="entry name" value="AbrB/MazE/MraZ-like"/>
    <property type="match status" value="1"/>
</dbReference>
<sequence>MMKTQVKLGKKYMIRIPKGIAEELDLKEGTRFILRVRGDEMILKPIRDPVWLAIHGKKFATISPEEVERISEEEQSRTEGE</sequence>
<dbReference type="EMBL" id="CP012172">
    <property type="protein sequence ID" value="AKV73942.1"/>
    <property type="molecule type" value="Genomic_DNA"/>
</dbReference>
<dbReference type="Proteomes" id="UP000062475">
    <property type="component" value="Chromosome"/>
</dbReference>
<dbReference type="EMBL" id="CP012175">
    <property type="protein sequence ID" value="AKV80678.1"/>
    <property type="molecule type" value="Genomic_DNA"/>
</dbReference>
<evidence type="ECO:0000313" key="6">
    <source>
        <dbReference type="EMBL" id="AKV80678.1"/>
    </source>
</evidence>
<dbReference type="OMA" id="KYMIRIP"/>
<reference evidence="10 11" key="2">
    <citation type="journal article" date="2015" name="Genome Announc.">
        <title>Complete Genome Sequences of Evolved Arsenate-Resistant Metallosphaera sedula Strains.</title>
        <authorList>
            <person name="Ai C."/>
            <person name="McCarthy S."/>
            <person name="Schackwitz W."/>
            <person name="Martin J."/>
            <person name="Lipzen A."/>
            <person name="Blum P."/>
        </authorList>
    </citation>
    <scope>NUCLEOTIDE SEQUENCE [LARGE SCALE GENOMIC DNA]</scope>
    <source>
        <strain evidence="5 11">ARS120-1</strain>
        <strain evidence="6 10">ARS120-2</strain>
        <strain evidence="3 13">ARS50-1</strain>
        <strain evidence="4 12">ARS50-2</strain>
    </source>
</reference>
<dbReference type="NCBIfam" id="TIGR01439">
    <property type="entry name" value="lp_hng_hel_AbrB"/>
    <property type="match status" value="1"/>
</dbReference>
<evidence type="ECO:0000313" key="12">
    <source>
        <dbReference type="Proteomes" id="UP000062475"/>
    </source>
</evidence>
<evidence type="ECO:0000313" key="11">
    <source>
        <dbReference type="Proteomes" id="UP000062398"/>
    </source>
</evidence>
<dbReference type="PANTHER" id="PTHR34860">
    <property type="entry name" value="REPRESSOR-LIKE PROTEIN SSO7C3"/>
    <property type="match status" value="1"/>
</dbReference>
<proteinExistence type="predicted"/>
<evidence type="ECO:0000313" key="10">
    <source>
        <dbReference type="Proteomes" id="UP000061362"/>
    </source>
</evidence>
<feature type="domain" description="SpoVT-AbrB" evidence="1">
    <location>
        <begin position="3"/>
        <end position="48"/>
    </location>
</feature>
<evidence type="ECO:0000313" key="3">
    <source>
        <dbReference type="EMBL" id="AKV73942.1"/>
    </source>
</evidence>
<evidence type="ECO:0000313" key="5">
    <source>
        <dbReference type="EMBL" id="AKV78433.1"/>
    </source>
</evidence>
<dbReference type="EMBL" id="CP012174">
    <property type="protein sequence ID" value="AKV78433.1"/>
    <property type="molecule type" value="Genomic_DNA"/>
</dbReference>
<protein>
    <submittedName>
        <fullName evidence="3">AbrB family transcriptional regulator</fullName>
    </submittedName>
    <submittedName>
        <fullName evidence="2">Transcriptional regulator, AbrB family</fullName>
    </submittedName>
</protein>
<dbReference type="InterPro" id="IPR037914">
    <property type="entry name" value="SpoVT-AbrB_sf"/>
</dbReference>
<dbReference type="PROSITE" id="PS51740">
    <property type="entry name" value="SPOVT_ABRB"/>
    <property type="match status" value="1"/>
</dbReference>
<dbReference type="PANTHER" id="PTHR34860:SF7">
    <property type="entry name" value="TRANSCRIPTION REGULATOR, SPOVT_ABRB FAMILY"/>
    <property type="match status" value="1"/>
</dbReference>
<dbReference type="GO" id="GO:0003677">
    <property type="term" value="F:DNA binding"/>
    <property type="evidence" value="ECO:0007669"/>
    <property type="project" value="InterPro"/>
</dbReference>
<evidence type="ECO:0000313" key="7">
    <source>
        <dbReference type="EMBL" id="AKV82921.1"/>
    </source>
</evidence>
<evidence type="ECO:0000313" key="9">
    <source>
        <dbReference type="Proteomes" id="UP000056255"/>
    </source>
</evidence>
<evidence type="ECO:0000313" key="13">
    <source>
        <dbReference type="Proteomes" id="UP000068832"/>
    </source>
</evidence>
<dbReference type="Pfam" id="PF04014">
    <property type="entry name" value="MazE_antitoxin"/>
    <property type="match status" value="1"/>
</dbReference>
<dbReference type="Proteomes" id="UP000068832">
    <property type="component" value="Chromosome"/>
</dbReference>
<dbReference type="Gene3D" id="2.10.260.10">
    <property type="match status" value="1"/>
</dbReference>
<dbReference type="EMBL" id="CP012176">
    <property type="protein sequence ID" value="AKV82921.1"/>
    <property type="molecule type" value="Genomic_DNA"/>
</dbReference>
<evidence type="ECO:0000313" key="8">
    <source>
        <dbReference type="Proteomes" id="UP000029084"/>
    </source>
</evidence>
<dbReference type="Proteomes" id="UP000056255">
    <property type="component" value="Chromosome"/>
</dbReference>
<dbReference type="AlphaFoldDB" id="A0A088E3M1"/>
<accession>A0A088E3M1</accession>
<dbReference type="EMBL" id="CP012173">
    <property type="protein sequence ID" value="AKV76181.1"/>
    <property type="molecule type" value="Genomic_DNA"/>
</dbReference>
<dbReference type="PATRIC" id="fig|43687.5.peg.891"/>
<evidence type="ECO:0000313" key="4">
    <source>
        <dbReference type="EMBL" id="AKV76181.1"/>
    </source>
</evidence>
<dbReference type="EMBL" id="CP008822">
    <property type="protein sequence ID" value="AIM27024.1"/>
    <property type="molecule type" value="Genomic_DNA"/>
</dbReference>
<evidence type="ECO:0000259" key="1">
    <source>
        <dbReference type="PROSITE" id="PS51740"/>
    </source>
</evidence>
<evidence type="ECO:0000313" key="2">
    <source>
        <dbReference type="EMBL" id="AIM27024.1"/>
    </source>
</evidence>
<reference evidence="7 9" key="3">
    <citation type="submission" date="2015-07" db="EMBL/GenBank/DDBJ databases">
        <title>Physiological, transcriptional responses and genome re-sequencing of acid resistant extremely thermoacidophilic Metallosphaera sedula SARC-M1.</title>
        <authorList>
            <person name="Ai C."/>
            <person name="McCarthy S."/>
            <person name="Eckrich V."/>
            <person name="Rudrappa D."/>
            <person name="Qiu G."/>
            <person name="Blum P."/>
        </authorList>
    </citation>
    <scope>NUCLEOTIDE SEQUENCE [LARGE SCALE GENOMIC DNA]</scope>
    <source>
        <strain evidence="7 9">SARC-M1</strain>
    </source>
</reference>
<name>A0A088E3M1_9CREN</name>
<dbReference type="InterPro" id="IPR007159">
    <property type="entry name" value="SpoVT-AbrB_dom"/>
</dbReference>
<gene>
    <name evidence="2" type="ORF">HA72_0865</name>
    <name evidence="3" type="ORF">MsedA_0881</name>
    <name evidence="4" type="ORF">MsedB_0882</name>
    <name evidence="5" type="ORF">MsedC_0881</name>
    <name evidence="6" type="ORF">MsedD_0882</name>
    <name evidence="7" type="ORF">MsedE_0881</name>
</gene>
<organism evidence="2 8">
    <name type="scientific">Metallosphaera sedula</name>
    <dbReference type="NCBI Taxonomy" id="43687"/>
    <lineage>
        <taxon>Archaea</taxon>
        <taxon>Thermoproteota</taxon>
        <taxon>Thermoprotei</taxon>
        <taxon>Sulfolobales</taxon>
        <taxon>Sulfolobaceae</taxon>
        <taxon>Metallosphaera</taxon>
    </lineage>
</organism>
<dbReference type="Proteomes" id="UP000062398">
    <property type="component" value="Chromosome"/>
</dbReference>
<dbReference type="Proteomes" id="UP000029084">
    <property type="component" value="Chromosome"/>
</dbReference>